<name>F0X2Z2_9STRA</name>
<dbReference type="EMBL" id="FR825862">
    <property type="protein sequence ID" value="CCA28382.1"/>
    <property type="molecule type" value="Genomic_DNA"/>
</dbReference>
<dbReference type="Pfam" id="PF03184">
    <property type="entry name" value="DDE_1"/>
    <property type="match status" value="1"/>
</dbReference>
<sequence>MESRHVLHLVDNVSSHRPEEPLSHVKLRMLPPNTTAFLQPLDAGIISSFKAQISKFQHRYIAERFYDVLSRISDTGDDCVEKEIDSLFNVDVLVTMRWAEIVWSKVTRVTILHCWCHTHILD</sequence>
<protein>
    <submittedName>
        <fullName evidence="2">AlNc14C2903G13295 protein</fullName>
    </submittedName>
</protein>
<reference evidence="2" key="2">
    <citation type="submission" date="2011-02" db="EMBL/GenBank/DDBJ databases">
        <authorList>
            <person name="MacLean D."/>
        </authorList>
    </citation>
    <scope>NUCLEOTIDE SEQUENCE</scope>
</reference>
<evidence type="ECO:0000313" key="2">
    <source>
        <dbReference type="EMBL" id="CCA28382.1"/>
    </source>
</evidence>
<dbReference type="HOGENOM" id="CLU_088458_2_1_1"/>
<reference evidence="2" key="1">
    <citation type="journal article" date="2011" name="PLoS Biol.">
        <title>Gene gain and loss during evolution of obligate parasitism in the white rust pathogen of Arabidopsis thaliana.</title>
        <authorList>
            <person name="Kemen E."/>
            <person name="Gardiner A."/>
            <person name="Schultz-Larsen T."/>
            <person name="Kemen A.C."/>
            <person name="Balmuth A.L."/>
            <person name="Robert-Seilaniantz A."/>
            <person name="Bailey K."/>
            <person name="Holub E."/>
            <person name="Studholme D.J."/>
            <person name="Maclean D."/>
            <person name="Jones J.D."/>
        </authorList>
    </citation>
    <scope>NUCLEOTIDE SEQUENCE</scope>
</reference>
<dbReference type="GO" id="GO:0003676">
    <property type="term" value="F:nucleic acid binding"/>
    <property type="evidence" value="ECO:0007669"/>
    <property type="project" value="InterPro"/>
</dbReference>
<dbReference type="InterPro" id="IPR004875">
    <property type="entry name" value="DDE_SF_endonuclease_dom"/>
</dbReference>
<gene>
    <name evidence="2" type="primary">AlNc14C2903G13295</name>
    <name evidence="2" type="ORF">ALNC14_145260</name>
</gene>
<evidence type="ECO:0000259" key="1">
    <source>
        <dbReference type="Pfam" id="PF03184"/>
    </source>
</evidence>
<organism evidence="2">
    <name type="scientific">Albugo laibachii Nc14</name>
    <dbReference type="NCBI Taxonomy" id="890382"/>
    <lineage>
        <taxon>Eukaryota</taxon>
        <taxon>Sar</taxon>
        <taxon>Stramenopiles</taxon>
        <taxon>Oomycota</taxon>
        <taxon>Peronosporomycetes</taxon>
        <taxon>Albuginales</taxon>
        <taxon>Albuginaceae</taxon>
        <taxon>Albugo</taxon>
    </lineage>
</organism>
<feature type="domain" description="DDE-1" evidence="1">
    <location>
        <begin position="3"/>
        <end position="115"/>
    </location>
</feature>
<proteinExistence type="predicted"/>
<accession>F0X2Z2</accession>
<dbReference type="AlphaFoldDB" id="F0X2Z2"/>